<dbReference type="SUPFAM" id="SSF51735">
    <property type="entry name" value="NAD(P)-binding Rossmann-fold domains"/>
    <property type="match status" value="1"/>
</dbReference>
<evidence type="ECO:0000256" key="3">
    <source>
        <dbReference type="ARBA" id="ARBA00023002"/>
    </source>
</evidence>
<accession>A0ABR4HEB0</accession>
<evidence type="ECO:0000259" key="4">
    <source>
        <dbReference type="Pfam" id="PF05368"/>
    </source>
</evidence>
<dbReference type="Gene3D" id="3.40.50.720">
    <property type="entry name" value="NAD(P)-binding Rossmann-like Domain"/>
    <property type="match status" value="1"/>
</dbReference>
<organism evidence="5 6">
    <name type="scientific">Aspergillus granulosus</name>
    <dbReference type="NCBI Taxonomy" id="176169"/>
    <lineage>
        <taxon>Eukaryota</taxon>
        <taxon>Fungi</taxon>
        <taxon>Dikarya</taxon>
        <taxon>Ascomycota</taxon>
        <taxon>Pezizomycotina</taxon>
        <taxon>Eurotiomycetes</taxon>
        <taxon>Eurotiomycetidae</taxon>
        <taxon>Eurotiales</taxon>
        <taxon>Aspergillaceae</taxon>
        <taxon>Aspergillus</taxon>
        <taxon>Aspergillus subgen. Nidulantes</taxon>
    </lineage>
</organism>
<protein>
    <recommendedName>
        <fullName evidence="4">NmrA-like domain-containing protein</fullName>
    </recommendedName>
</protein>
<evidence type="ECO:0000256" key="1">
    <source>
        <dbReference type="ARBA" id="ARBA00005725"/>
    </source>
</evidence>
<keyword evidence="3" id="KW-0560">Oxidoreductase</keyword>
<name>A0ABR4HEB0_9EURO</name>
<comment type="caution">
    <text evidence="5">The sequence shown here is derived from an EMBL/GenBank/DDBJ whole genome shotgun (WGS) entry which is preliminary data.</text>
</comment>
<dbReference type="PANTHER" id="PTHR47706:SF4">
    <property type="entry name" value="NMRA-LIKE DOMAIN-CONTAINING PROTEIN"/>
    <property type="match status" value="1"/>
</dbReference>
<reference evidence="5 6" key="1">
    <citation type="submission" date="2024-07" db="EMBL/GenBank/DDBJ databases">
        <title>Section-level genome sequencing and comparative genomics of Aspergillus sections Usti and Cavernicolus.</title>
        <authorList>
            <consortium name="Lawrence Berkeley National Laboratory"/>
            <person name="Nybo J.L."/>
            <person name="Vesth T.C."/>
            <person name="Theobald S."/>
            <person name="Frisvad J.C."/>
            <person name="Larsen T.O."/>
            <person name="Kjaerboelling I."/>
            <person name="Rothschild-Mancinelli K."/>
            <person name="Lyhne E.K."/>
            <person name="Kogle M.E."/>
            <person name="Barry K."/>
            <person name="Clum A."/>
            <person name="Na H."/>
            <person name="Ledsgaard L."/>
            <person name="Lin J."/>
            <person name="Lipzen A."/>
            <person name="Kuo A."/>
            <person name="Riley R."/>
            <person name="Mondo S."/>
            <person name="Labutti K."/>
            <person name="Haridas S."/>
            <person name="Pangalinan J."/>
            <person name="Salamov A.A."/>
            <person name="Simmons B.A."/>
            <person name="Magnuson J.K."/>
            <person name="Chen J."/>
            <person name="Drula E."/>
            <person name="Henrissat B."/>
            <person name="Wiebenga A."/>
            <person name="Lubbers R.J."/>
            <person name="Gomes A.C."/>
            <person name="Makela M.R."/>
            <person name="Stajich J."/>
            <person name="Grigoriev I.V."/>
            <person name="Mortensen U.H."/>
            <person name="De Vries R.P."/>
            <person name="Baker S.E."/>
            <person name="Andersen M.R."/>
        </authorList>
    </citation>
    <scope>NUCLEOTIDE SEQUENCE [LARGE SCALE GENOMIC DNA]</scope>
    <source>
        <strain evidence="5 6">CBS 588.65</strain>
    </source>
</reference>
<comment type="similarity">
    <text evidence="1">Belongs to the NmrA-type oxidoreductase family. Isoflavone reductase subfamily.</text>
</comment>
<dbReference type="PANTHER" id="PTHR47706">
    <property type="entry name" value="NMRA-LIKE FAMILY PROTEIN"/>
    <property type="match status" value="1"/>
</dbReference>
<evidence type="ECO:0000313" key="6">
    <source>
        <dbReference type="Proteomes" id="UP001610334"/>
    </source>
</evidence>
<dbReference type="InterPro" id="IPR051609">
    <property type="entry name" value="NmrA/Isoflavone_reductase-like"/>
</dbReference>
<evidence type="ECO:0000256" key="2">
    <source>
        <dbReference type="ARBA" id="ARBA00022857"/>
    </source>
</evidence>
<dbReference type="Proteomes" id="UP001610334">
    <property type="component" value="Unassembled WGS sequence"/>
</dbReference>
<gene>
    <name evidence="5" type="ORF">BJX63DRAFT_442710</name>
</gene>
<dbReference type="InterPro" id="IPR036291">
    <property type="entry name" value="NAD(P)-bd_dom_sf"/>
</dbReference>
<dbReference type="Gene3D" id="3.90.25.10">
    <property type="entry name" value="UDP-galactose 4-epimerase, domain 1"/>
    <property type="match status" value="1"/>
</dbReference>
<dbReference type="Pfam" id="PF05368">
    <property type="entry name" value="NmrA"/>
    <property type="match status" value="1"/>
</dbReference>
<evidence type="ECO:0000313" key="5">
    <source>
        <dbReference type="EMBL" id="KAL2813826.1"/>
    </source>
</evidence>
<keyword evidence="6" id="KW-1185">Reference proteome</keyword>
<dbReference type="InterPro" id="IPR008030">
    <property type="entry name" value="NmrA-like"/>
</dbReference>
<proteinExistence type="inferred from homology"/>
<feature type="domain" description="NmrA-like" evidence="4">
    <location>
        <begin position="5"/>
        <end position="258"/>
    </location>
</feature>
<dbReference type="EMBL" id="JBFXLT010000037">
    <property type="protein sequence ID" value="KAL2813826.1"/>
    <property type="molecule type" value="Genomic_DNA"/>
</dbReference>
<sequence length="292" mass="33054">MRVAVAGSGAMARYISDEFPKHGHAVVILSRTEKECFQNSAKIEQIVTDYLVPSLTAAIDDCDVLISVVLSYTAEFIDVHLNLIKACQLSRRCKRFIPSEYGTDIKNYVDIPLFYYQTREPIRQALRQQRDIEWTLVSVGWLVDYIVPQGNRYLMDAGEAFPIDLTAKKIAIPGTGNDPVDITAARDLATALALLANEPSWEPYIYISGEKTSWNKLAELVQQHYHDVTDVQHIGLGQILQTIQTSEDEIEVLISHYKLVVQAHRKKFFPGMIFRKPQDLIDAAKEYPTIIV</sequence>
<keyword evidence="2" id="KW-0521">NADP</keyword>